<dbReference type="HOGENOM" id="CLU_841118_0_0_9"/>
<dbReference type="SUPFAM" id="SSF54001">
    <property type="entry name" value="Cysteine proteinases"/>
    <property type="match status" value="1"/>
</dbReference>
<dbReference type="Pfam" id="PF08230">
    <property type="entry name" value="CW_7"/>
    <property type="match status" value="1"/>
</dbReference>
<protein>
    <submittedName>
        <fullName evidence="2">Cpl-7 lysozyme domain-containing protein</fullName>
    </submittedName>
</protein>
<gene>
    <name evidence="2" type="ORF">HMPREF9474_02264</name>
</gene>
<organism evidence="2 3">
    <name type="scientific">Clostridium symbiosum (strain WAL-14163)</name>
    <dbReference type="NCBI Taxonomy" id="742740"/>
    <lineage>
        <taxon>Bacteria</taxon>
        <taxon>Bacillati</taxon>
        <taxon>Bacillota</taxon>
        <taxon>Clostridia</taxon>
        <taxon>Lachnospirales</taxon>
        <taxon>Lachnospiraceae</taxon>
        <taxon>Otoolea</taxon>
    </lineage>
</organism>
<dbReference type="EMBL" id="ADLQ01000051">
    <property type="protein sequence ID" value="EGA93828.1"/>
    <property type="molecule type" value="Genomic_DNA"/>
</dbReference>
<dbReference type="InterPro" id="IPR038765">
    <property type="entry name" value="Papain-like_cys_pep_sf"/>
</dbReference>
<reference evidence="2 3" key="1">
    <citation type="submission" date="2010-12" db="EMBL/GenBank/DDBJ databases">
        <title>The Genome Sequence of Clostridium symbiosum strain WAL-14163.</title>
        <authorList>
            <person name="Earl A."/>
            <person name="Ward D."/>
            <person name="Feldgarden M."/>
            <person name="Gevers D."/>
            <person name="Finegold S.M."/>
            <person name="Summanen P.H."/>
            <person name="Molitoris D.R."/>
            <person name="Vaisanen M.L."/>
            <person name="Daigneault M."/>
            <person name="Young S.K."/>
            <person name="Zeng Q."/>
            <person name="Gargeya S."/>
            <person name="Fitzgerald M."/>
            <person name="Haas B."/>
            <person name="Abouelleil A."/>
            <person name="Alvarado L."/>
            <person name="Arachchi H.M."/>
            <person name="Berlin A."/>
            <person name="Brown A."/>
            <person name="Chapman S.B."/>
            <person name="Chen Z."/>
            <person name="Dunbar C."/>
            <person name="Freedman E."/>
            <person name="Gearin G."/>
            <person name="Gellesch M."/>
            <person name="Goldberg J."/>
            <person name="Griggs A."/>
            <person name="Gujja S."/>
            <person name="Heilman E."/>
            <person name="Heiman D."/>
            <person name="Howarth C."/>
            <person name="Larson L."/>
            <person name="Lui A."/>
            <person name="MacDonald P.J.P."/>
            <person name="Mehta T."/>
            <person name="Montmayeur A."/>
            <person name="Murphy C."/>
            <person name="Neiman D."/>
            <person name="Pearson M."/>
            <person name="Priest M."/>
            <person name="Roberts A."/>
            <person name="Saif S."/>
            <person name="Shea T."/>
            <person name="Shenoy N."/>
            <person name="Sisk P."/>
            <person name="Stolte C."/>
            <person name="Sykes S."/>
            <person name="White J."/>
            <person name="Yandava C."/>
            <person name="Nusbaum C."/>
            <person name="Birren B."/>
        </authorList>
    </citation>
    <scope>NUCLEOTIDE SEQUENCE [LARGE SCALE GENOMIC DNA]</scope>
    <source>
        <strain evidence="2 3">WAL-14163</strain>
    </source>
</reference>
<feature type="domain" description="Cpl-7 lysozyme C-terminal" evidence="1">
    <location>
        <begin position="189"/>
        <end position="230"/>
    </location>
</feature>
<keyword evidence="3" id="KW-1185">Reference proteome</keyword>
<comment type="caution">
    <text evidence="2">The sequence shown here is derived from an EMBL/GenBank/DDBJ whole genome shotgun (WGS) entry which is preliminary data.</text>
</comment>
<evidence type="ECO:0000313" key="2">
    <source>
        <dbReference type="EMBL" id="EGA93828.1"/>
    </source>
</evidence>
<dbReference type="Gene3D" id="2.30.30.40">
    <property type="entry name" value="SH3 Domains"/>
    <property type="match status" value="1"/>
</dbReference>
<accession>E7GN27</accession>
<dbReference type="InterPro" id="IPR013168">
    <property type="entry name" value="Cpl_7_lyso_C"/>
</dbReference>
<evidence type="ECO:0000313" key="3">
    <source>
        <dbReference type="Proteomes" id="UP000002970"/>
    </source>
</evidence>
<dbReference type="STRING" id="1512.GCA_900049235_02446"/>
<dbReference type="eggNOG" id="COG1388">
    <property type="taxonomic scope" value="Bacteria"/>
</dbReference>
<name>E7GN27_CLOS6</name>
<dbReference type="Proteomes" id="UP000002970">
    <property type="component" value="Unassembled WGS sequence"/>
</dbReference>
<dbReference type="eggNOG" id="COG3757">
    <property type="taxonomic scope" value="Bacteria"/>
</dbReference>
<dbReference type="SMART" id="SM01095">
    <property type="entry name" value="Cpl-7"/>
    <property type="match status" value="1"/>
</dbReference>
<proteinExistence type="predicted"/>
<sequence>MIKMAKSRQAVVNLVKSWDGKKESNGSHKSIIDLYNDFFEKICSGKFPRGIRMRYDWAWCACTWSALAAALRYESIMPMEISCYYLIEAAKKIGCWQENDAYVPSPGDGVLYDWQDNGIGDNTGNPDHVGTVIEVHKESGYMVVEEGNYGNAVKKRTLSINGKFIRGFITPKYDDNAVSAPGLSKGKDIKTIAHEVIVGLWGRGDNRKKLLTEYGYSYSEVQNMVNQILNGSAVTPSNTKQDQNQSVSKKVVATCSAKQFNKTYAGEYKTTAVLYCRNDAGTNKKALCKIPAGTKVKCYGYYTMANGVKWLYIQFVLDGVQYTGFSSSAYLAK</sequence>
<dbReference type="AlphaFoldDB" id="E7GN27"/>
<evidence type="ECO:0000259" key="1">
    <source>
        <dbReference type="SMART" id="SM01095"/>
    </source>
</evidence>